<dbReference type="EMBL" id="BMAV01005743">
    <property type="protein sequence ID" value="GFY47077.1"/>
    <property type="molecule type" value="Genomic_DNA"/>
</dbReference>
<proteinExistence type="predicted"/>
<sequence length="133" mass="15202">MLPKVDIKIEAAEVFRWCHLGLNSTQDVLCTACKCYVRLVVEYGIGVLINASDLVLNRLNLFQNSMLRLFTGGAKTTAIATMELHTDLEPLSERSLKHALDLNERILRRKNNLLNYYIPTNERLKSRMSFNCS</sequence>
<protein>
    <submittedName>
        <fullName evidence="1">Uncharacterized protein</fullName>
    </submittedName>
</protein>
<gene>
    <name evidence="1" type="ORF">TNIN_204011</name>
</gene>
<evidence type="ECO:0000313" key="2">
    <source>
        <dbReference type="Proteomes" id="UP000886998"/>
    </source>
</evidence>
<organism evidence="1 2">
    <name type="scientific">Trichonephila inaurata madagascariensis</name>
    <dbReference type="NCBI Taxonomy" id="2747483"/>
    <lineage>
        <taxon>Eukaryota</taxon>
        <taxon>Metazoa</taxon>
        <taxon>Ecdysozoa</taxon>
        <taxon>Arthropoda</taxon>
        <taxon>Chelicerata</taxon>
        <taxon>Arachnida</taxon>
        <taxon>Araneae</taxon>
        <taxon>Araneomorphae</taxon>
        <taxon>Entelegynae</taxon>
        <taxon>Araneoidea</taxon>
        <taxon>Nephilidae</taxon>
        <taxon>Trichonephila</taxon>
        <taxon>Trichonephila inaurata</taxon>
    </lineage>
</organism>
<evidence type="ECO:0000313" key="1">
    <source>
        <dbReference type="EMBL" id="GFY47077.1"/>
    </source>
</evidence>
<accession>A0A8X6X4V9</accession>
<dbReference type="AlphaFoldDB" id="A0A8X6X4V9"/>
<reference evidence="1" key="1">
    <citation type="submission" date="2020-08" db="EMBL/GenBank/DDBJ databases">
        <title>Multicomponent nature underlies the extraordinary mechanical properties of spider dragline silk.</title>
        <authorList>
            <person name="Kono N."/>
            <person name="Nakamura H."/>
            <person name="Mori M."/>
            <person name="Yoshida Y."/>
            <person name="Ohtoshi R."/>
            <person name="Malay A.D."/>
            <person name="Moran D.A.P."/>
            <person name="Tomita M."/>
            <person name="Numata K."/>
            <person name="Arakawa K."/>
        </authorList>
    </citation>
    <scope>NUCLEOTIDE SEQUENCE</scope>
</reference>
<name>A0A8X6X4V9_9ARAC</name>
<comment type="caution">
    <text evidence="1">The sequence shown here is derived from an EMBL/GenBank/DDBJ whole genome shotgun (WGS) entry which is preliminary data.</text>
</comment>
<dbReference type="Proteomes" id="UP000886998">
    <property type="component" value="Unassembled WGS sequence"/>
</dbReference>
<keyword evidence="2" id="KW-1185">Reference proteome</keyword>